<sequence length="104" mass="11394">MNKIRKNDEIIVIAGKDKGKKGVVSKVIDCKILVDGINVVKKHVKPNPNAGVTGGIVDKEMPLDISNVALLNPKTNKADKVGIRFDEKGLKERFFKSNGDRVDI</sequence>
<evidence type="ECO:0000256" key="1">
    <source>
        <dbReference type="ARBA" id="ARBA00010618"/>
    </source>
</evidence>
<evidence type="ECO:0000256" key="2">
    <source>
        <dbReference type="ARBA" id="ARBA00022980"/>
    </source>
</evidence>
<dbReference type="InterPro" id="IPR005825">
    <property type="entry name" value="Ribosomal_uL24_CS"/>
</dbReference>
<keyword evidence="2 5" id="KW-0689">Ribosomal protein</keyword>
<dbReference type="GO" id="GO:1990904">
    <property type="term" value="C:ribonucleoprotein complex"/>
    <property type="evidence" value="ECO:0007669"/>
    <property type="project" value="UniProtKB-KW"/>
</dbReference>
<dbReference type="InterPro" id="IPR005824">
    <property type="entry name" value="KOW"/>
</dbReference>
<feature type="domain" description="KOW" evidence="4">
    <location>
        <begin position="3"/>
        <end position="30"/>
    </location>
</feature>
<dbReference type="GO" id="GO:0003735">
    <property type="term" value="F:structural constituent of ribosome"/>
    <property type="evidence" value="ECO:0007669"/>
    <property type="project" value="InterPro"/>
</dbReference>
<keyword evidence="3" id="KW-0687">Ribonucleoprotein</keyword>
<protein>
    <submittedName>
        <fullName evidence="5">LSU ribosomal protein L24p (L26e)</fullName>
    </submittedName>
</protein>
<dbReference type="InterPro" id="IPR014722">
    <property type="entry name" value="Rib_uL2_dom2"/>
</dbReference>
<gene>
    <name evidence="5" type="ORF">MNB_SUP05-5-221</name>
</gene>
<dbReference type="SUPFAM" id="SSF50104">
    <property type="entry name" value="Translation proteins SH3-like domain"/>
    <property type="match status" value="1"/>
</dbReference>
<dbReference type="PANTHER" id="PTHR12903">
    <property type="entry name" value="MITOCHONDRIAL RIBOSOMAL PROTEIN L24"/>
    <property type="match status" value="1"/>
</dbReference>
<dbReference type="PROSITE" id="PS01108">
    <property type="entry name" value="RIBOSOMAL_L24"/>
    <property type="match status" value="1"/>
</dbReference>
<dbReference type="HAMAP" id="MF_01326_B">
    <property type="entry name" value="Ribosomal_uL24_B"/>
    <property type="match status" value="1"/>
</dbReference>
<reference evidence="5" key="1">
    <citation type="submission" date="2016-10" db="EMBL/GenBank/DDBJ databases">
        <authorList>
            <person name="de Groot N.N."/>
        </authorList>
    </citation>
    <scope>NUCLEOTIDE SEQUENCE</scope>
</reference>
<dbReference type="AlphaFoldDB" id="A0A1W1BKE7"/>
<dbReference type="InterPro" id="IPR003256">
    <property type="entry name" value="Ribosomal_uL24"/>
</dbReference>
<dbReference type="EMBL" id="FPHJ01000013">
    <property type="protein sequence ID" value="SFV54010.1"/>
    <property type="molecule type" value="Genomic_DNA"/>
</dbReference>
<dbReference type="GO" id="GO:0005840">
    <property type="term" value="C:ribosome"/>
    <property type="evidence" value="ECO:0007669"/>
    <property type="project" value="UniProtKB-KW"/>
</dbReference>
<accession>A0A1W1BKE7</accession>
<proteinExistence type="inferred from homology"/>
<evidence type="ECO:0000256" key="3">
    <source>
        <dbReference type="ARBA" id="ARBA00023274"/>
    </source>
</evidence>
<name>A0A1W1BKE7_9ZZZZ</name>
<evidence type="ECO:0000313" key="5">
    <source>
        <dbReference type="EMBL" id="SFV54010.1"/>
    </source>
</evidence>
<dbReference type="InterPro" id="IPR057264">
    <property type="entry name" value="Ribosomal_uL24_C"/>
</dbReference>
<dbReference type="InterPro" id="IPR008991">
    <property type="entry name" value="Translation_prot_SH3-like_sf"/>
</dbReference>
<comment type="similarity">
    <text evidence="1">Belongs to the universal ribosomal protein uL24 family.</text>
</comment>
<dbReference type="Pfam" id="PF00467">
    <property type="entry name" value="KOW"/>
    <property type="match status" value="1"/>
</dbReference>
<dbReference type="InterPro" id="IPR041988">
    <property type="entry name" value="Ribosomal_uL24_KOW"/>
</dbReference>
<dbReference type="SMART" id="SM00739">
    <property type="entry name" value="KOW"/>
    <property type="match status" value="1"/>
</dbReference>
<dbReference type="Gene3D" id="2.30.30.30">
    <property type="match status" value="1"/>
</dbReference>
<dbReference type="NCBIfam" id="TIGR01079">
    <property type="entry name" value="rplX_bact"/>
    <property type="match status" value="1"/>
</dbReference>
<organism evidence="5">
    <name type="scientific">hydrothermal vent metagenome</name>
    <dbReference type="NCBI Taxonomy" id="652676"/>
    <lineage>
        <taxon>unclassified sequences</taxon>
        <taxon>metagenomes</taxon>
        <taxon>ecological metagenomes</taxon>
    </lineage>
</organism>
<dbReference type="CDD" id="cd06089">
    <property type="entry name" value="KOW_RPL26"/>
    <property type="match status" value="1"/>
</dbReference>
<dbReference type="GO" id="GO:0006412">
    <property type="term" value="P:translation"/>
    <property type="evidence" value="ECO:0007669"/>
    <property type="project" value="InterPro"/>
</dbReference>
<dbReference type="GO" id="GO:0003723">
    <property type="term" value="F:RNA binding"/>
    <property type="evidence" value="ECO:0007669"/>
    <property type="project" value="InterPro"/>
</dbReference>
<dbReference type="Pfam" id="PF17136">
    <property type="entry name" value="ribosomal_L24"/>
    <property type="match status" value="1"/>
</dbReference>
<evidence type="ECO:0000259" key="4">
    <source>
        <dbReference type="SMART" id="SM00739"/>
    </source>
</evidence>